<feature type="transmembrane region" description="Helical" evidence="1">
    <location>
        <begin position="131"/>
        <end position="150"/>
    </location>
</feature>
<dbReference type="AlphaFoldDB" id="A0A7X0L007"/>
<dbReference type="EMBL" id="JACHMQ010000001">
    <property type="protein sequence ID" value="MBB6396990.1"/>
    <property type="molecule type" value="Genomic_DNA"/>
</dbReference>
<dbReference type="GO" id="GO:0008233">
    <property type="term" value="F:peptidase activity"/>
    <property type="evidence" value="ECO:0007669"/>
    <property type="project" value="UniProtKB-KW"/>
</dbReference>
<keyword evidence="2" id="KW-0378">Hydrolase</keyword>
<dbReference type="GO" id="GO:0006508">
    <property type="term" value="P:proteolysis"/>
    <property type="evidence" value="ECO:0007669"/>
    <property type="project" value="UniProtKB-KW"/>
</dbReference>
<evidence type="ECO:0000256" key="1">
    <source>
        <dbReference type="SAM" id="Phobius"/>
    </source>
</evidence>
<accession>A0A7X0L007</accession>
<keyword evidence="2" id="KW-0645">Protease</keyword>
<feature type="transmembrane region" description="Helical" evidence="1">
    <location>
        <begin position="51"/>
        <end position="74"/>
    </location>
</feature>
<keyword evidence="3" id="KW-1185">Reference proteome</keyword>
<dbReference type="Proteomes" id="UP000546324">
    <property type="component" value="Unassembled WGS sequence"/>
</dbReference>
<keyword evidence="1" id="KW-0472">Membrane</keyword>
<sequence>MIKPKSISTVVGVLAGAILGGVIEGLNFAVFLADHHRAGADPFESGDYGHLALKAIVSVSAGIIGAVAGVFISTYDGPETPGGRKLIIRIAGGIVIAAVAGCLVCVGLAALGGAVVPITGSLGADALSSDLGMALAIISGFAAGVVVGAVRTVPAVRADN</sequence>
<feature type="transmembrane region" description="Helical" evidence="1">
    <location>
        <begin position="7"/>
        <end position="31"/>
    </location>
</feature>
<reference evidence="2 3" key="1">
    <citation type="submission" date="2020-08" db="EMBL/GenBank/DDBJ databases">
        <title>Sequencing the genomes of 1000 actinobacteria strains.</title>
        <authorList>
            <person name="Klenk H.-P."/>
        </authorList>
    </citation>
    <scope>NUCLEOTIDE SEQUENCE [LARGE SCALE GENOMIC DNA]</scope>
    <source>
        <strain evidence="2 3">DSM 43675</strain>
    </source>
</reference>
<dbReference type="RefSeq" id="WP_185027016.1">
    <property type="nucleotide sequence ID" value="NZ_JACHMQ010000001.1"/>
</dbReference>
<gene>
    <name evidence="2" type="ORF">BKA00_003904</name>
</gene>
<organism evidence="2 3">
    <name type="scientific">Actinomadura coerulea</name>
    <dbReference type="NCBI Taxonomy" id="46159"/>
    <lineage>
        <taxon>Bacteria</taxon>
        <taxon>Bacillati</taxon>
        <taxon>Actinomycetota</taxon>
        <taxon>Actinomycetes</taxon>
        <taxon>Streptosporangiales</taxon>
        <taxon>Thermomonosporaceae</taxon>
        <taxon>Actinomadura</taxon>
    </lineage>
</organism>
<name>A0A7X0L007_9ACTN</name>
<keyword evidence="1" id="KW-0812">Transmembrane</keyword>
<feature type="transmembrane region" description="Helical" evidence="1">
    <location>
        <begin position="86"/>
        <end position="111"/>
    </location>
</feature>
<protein>
    <submittedName>
        <fullName evidence="2">Zn-dependent protease</fullName>
    </submittedName>
</protein>
<evidence type="ECO:0000313" key="2">
    <source>
        <dbReference type="EMBL" id="MBB6396990.1"/>
    </source>
</evidence>
<evidence type="ECO:0000313" key="3">
    <source>
        <dbReference type="Proteomes" id="UP000546324"/>
    </source>
</evidence>
<comment type="caution">
    <text evidence="2">The sequence shown here is derived from an EMBL/GenBank/DDBJ whole genome shotgun (WGS) entry which is preliminary data.</text>
</comment>
<proteinExistence type="predicted"/>
<keyword evidence="1" id="KW-1133">Transmembrane helix</keyword>